<feature type="transmembrane region" description="Helical" evidence="1">
    <location>
        <begin position="75"/>
        <end position="94"/>
    </location>
</feature>
<dbReference type="RefSeq" id="WP_086201023.1">
    <property type="nucleotide sequence ID" value="NZ_JADCTW010000065.1"/>
</dbReference>
<dbReference type="EMBL" id="LXZO01000066">
    <property type="protein sequence ID" value="PAY48324.1"/>
    <property type="molecule type" value="Genomic_DNA"/>
</dbReference>
<organism evidence="2 3">
    <name type="scientific">Ligilactobacillus salivarius</name>
    <dbReference type="NCBI Taxonomy" id="1624"/>
    <lineage>
        <taxon>Bacteria</taxon>
        <taxon>Bacillati</taxon>
        <taxon>Bacillota</taxon>
        <taxon>Bacilli</taxon>
        <taxon>Lactobacillales</taxon>
        <taxon>Lactobacillaceae</taxon>
        <taxon>Ligilactobacillus</taxon>
    </lineage>
</organism>
<evidence type="ECO:0000256" key="1">
    <source>
        <dbReference type="SAM" id="Phobius"/>
    </source>
</evidence>
<name>A0A9X6S5Y0_9LACO</name>
<sequence length="288" mass="32601">MAQFQPDSGNKMSLRSEALDQIKRIDSISRSMGSLGDFLVSTLLSILASLVIFAIFPLLALGLSTTGAGLLKNSVPFVGVIIGSFLIALNALFVNPSQGSQLIISINYLLSQFGDTNKRYWRKDRYFKFSSRTPDRTVLESKYKGRTHYTLVYKVQGMVSQTSFDDDLLYLKIINKNAINSLEKDTIRTTVNFIGIPRTKPKTLNPNATREMQLRQRTLSRIVTGLQDTQVLETYIVLDNESYDSLMKKARAHEVFFNQGMVVTYHMLKGDELKKLINKLYANDNFNK</sequence>
<evidence type="ECO:0000313" key="2">
    <source>
        <dbReference type="EMBL" id="PAY48324.1"/>
    </source>
</evidence>
<dbReference type="AlphaFoldDB" id="A0A9X6S5Y0"/>
<dbReference type="Proteomes" id="UP000218139">
    <property type="component" value="Unassembled WGS sequence"/>
</dbReference>
<keyword evidence="1" id="KW-0472">Membrane</keyword>
<feature type="transmembrane region" description="Helical" evidence="1">
    <location>
        <begin position="38"/>
        <end position="63"/>
    </location>
</feature>
<keyword evidence="1" id="KW-1133">Transmembrane helix</keyword>
<proteinExistence type="predicted"/>
<evidence type="ECO:0000313" key="3">
    <source>
        <dbReference type="Proteomes" id="UP000218139"/>
    </source>
</evidence>
<protein>
    <submittedName>
        <fullName evidence="2">Uncharacterized protein</fullName>
    </submittedName>
</protein>
<gene>
    <name evidence="2" type="ORF">A8C52_05185</name>
</gene>
<reference evidence="2 3" key="1">
    <citation type="submission" date="2016-05" db="EMBL/GenBank/DDBJ databases">
        <authorList>
            <person name="Lee J.-Y."/>
            <person name="Kim E.B."/>
            <person name="Choi Y.-J."/>
        </authorList>
    </citation>
    <scope>NUCLEOTIDE SEQUENCE [LARGE SCALE GENOMIC DNA]</scope>
    <source>
        <strain evidence="2 3">KLA006</strain>
    </source>
</reference>
<accession>A0A9X6S5Y0</accession>
<keyword evidence="1" id="KW-0812">Transmembrane</keyword>
<comment type="caution">
    <text evidence="2">The sequence shown here is derived from an EMBL/GenBank/DDBJ whole genome shotgun (WGS) entry which is preliminary data.</text>
</comment>